<dbReference type="OrthoDB" id="5518017at2"/>
<dbReference type="PANTHER" id="PTHR43390">
    <property type="entry name" value="SIGNAL PEPTIDASE I"/>
    <property type="match status" value="1"/>
</dbReference>
<dbReference type="AlphaFoldDB" id="A0A3A4B530"/>
<evidence type="ECO:0000256" key="3">
    <source>
        <dbReference type="PIRSR" id="PIRSR600223-1"/>
    </source>
</evidence>
<dbReference type="RefSeq" id="WP_119926406.1">
    <property type="nucleotide sequence ID" value="NZ_QZEY01000003.1"/>
</dbReference>
<protein>
    <submittedName>
        <fullName evidence="5">S26 family signal peptidase</fullName>
    </submittedName>
</protein>
<dbReference type="EMBL" id="QZEY01000003">
    <property type="protein sequence ID" value="RJL33447.1"/>
    <property type="molecule type" value="Genomic_DNA"/>
</dbReference>
<dbReference type="SUPFAM" id="SSF51306">
    <property type="entry name" value="LexA/Signal peptidase"/>
    <property type="match status" value="1"/>
</dbReference>
<dbReference type="CDD" id="cd06462">
    <property type="entry name" value="Peptidase_S24_S26"/>
    <property type="match status" value="1"/>
</dbReference>
<dbReference type="PRINTS" id="PR00727">
    <property type="entry name" value="LEADERPTASE"/>
</dbReference>
<evidence type="ECO:0000259" key="4">
    <source>
        <dbReference type="Pfam" id="PF10502"/>
    </source>
</evidence>
<evidence type="ECO:0000256" key="2">
    <source>
        <dbReference type="ARBA" id="ARBA00009370"/>
    </source>
</evidence>
<evidence type="ECO:0000256" key="1">
    <source>
        <dbReference type="ARBA" id="ARBA00004401"/>
    </source>
</evidence>
<accession>A0A3A4B530</accession>
<feature type="domain" description="Peptidase S26" evidence="4">
    <location>
        <begin position="5"/>
        <end position="87"/>
    </location>
</feature>
<feature type="domain" description="Peptidase S26" evidence="4">
    <location>
        <begin position="96"/>
        <end position="133"/>
    </location>
</feature>
<dbReference type="PANTHER" id="PTHR43390:SF1">
    <property type="entry name" value="CHLOROPLAST PROCESSING PEPTIDASE"/>
    <property type="match status" value="1"/>
</dbReference>
<feature type="active site" evidence="3">
    <location>
        <position position="31"/>
    </location>
</feature>
<dbReference type="InterPro" id="IPR000223">
    <property type="entry name" value="Pept_S26A_signal_pept_1"/>
</dbReference>
<dbReference type="Proteomes" id="UP000265768">
    <property type="component" value="Unassembled WGS sequence"/>
</dbReference>
<feature type="active site" evidence="3">
    <location>
        <position position="79"/>
    </location>
</feature>
<dbReference type="GO" id="GO:0004252">
    <property type="term" value="F:serine-type endopeptidase activity"/>
    <property type="evidence" value="ECO:0007669"/>
    <property type="project" value="InterPro"/>
</dbReference>
<dbReference type="GO" id="GO:0005886">
    <property type="term" value="C:plasma membrane"/>
    <property type="evidence" value="ECO:0007669"/>
    <property type="project" value="UniProtKB-SubCell"/>
</dbReference>
<dbReference type="Pfam" id="PF10502">
    <property type="entry name" value="Peptidase_S26"/>
    <property type="match status" value="2"/>
</dbReference>
<keyword evidence="6" id="KW-1185">Reference proteome</keyword>
<sequence>MIFLLVLAAAVLALLWWARRRYLVITVRGRSMIPTLNPGDLVLVRRAGAARLRRGQLVVLRSPALPYATDEDRNGLMIKRLAALPGEPPPREVAPGDHAVPAGHLVALGDNPPASLDSRQVGYWKAADVIGVVLRTLTAGRPAAREP</sequence>
<dbReference type="Gene3D" id="2.10.109.10">
    <property type="entry name" value="Umud Fragment, subunit A"/>
    <property type="match status" value="1"/>
</dbReference>
<dbReference type="GO" id="GO:0006465">
    <property type="term" value="P:signal peptide processing"/>
    <property type="evidence" value="ECO:0007669"/>
    <property type="project" value="InterPro"/>
</dbReference>
<dbReference type="InterPro" id="IPR019533">
    <property type="entry name" value="Peptidase_S26"/>
</dbReference>
<evidence type="ECO:0000313" key="6">
    <source>
        <dbReference type="Proteomes" id="UP000265768"/>
    </source>
</evidence>
<organism evidence="5 6">
    <name type="scientific">Bailinhaonella thermotolerans</name>
    <dbReference type="NCBI Taxonomy" id="1070861"/>
    <lineage>
        <taxon>Bacteria</taxon>
        <taxon>Bacillati</taxon>
        <taxon>Actinomycetota</taxon>
        <taxon>Actinomycetes</taxon>
        <taxon>Streptosporangiales</taxon>
        <taxon>Streptosporangiaceae</taxon>
        <taxon>Bailinhaonella</taxon>
    </lineage>
</organism>
<name>A0A3A4B530_9ACTN</name>
<dbReference type="InterPro" id="IPR036286">
    <property type="entry name" value="LexA/Signal_pep-like_sf"/>
</dbReference>
<comment type="similarity">
    <text evidence="2">Belongs to the peptidase S26 family.</text>
</comment>
<evidence type="ECO:0000313" key="5">
    <source>
        <dbReference type="EMBL" id="RJL33447.1"/>
    </source>
</evidence>
<reference evidence="5 6" key="1">
    <citation type="submission" date="2018-09" db="EMBL/GenBank/DDBJ databases">
        <title>YIM 75507 draft genome.</title>
        <authorList>
            <person name="Tang S."/>
            <person name="Feng Y."/>
        </authorList>
    </citation>
    <scope>NUCLEOTIDE SEQUENCE [LARGE SCALE GENOMIC DNA]</scope>
    <source>
        <strain evidence="5 6">YIM 75507</strain>
    </source>
</reference>
<comment type="subcellular location">
    <subcellularLocation>
        <location evidence="1">Cell membrane</location>
        <topology evidence="1">Single-pass type II membrane protein</topology>
    </subcellularLocation>
</comment>
<gene>
    <name evidence="5" type="ORF">D5H75_11725</name>
</gene>
<proteinExistence type="inferred from homology"/>
<comment type="caution">
    <text evidence="5">The sequence shown here is derived from an EMBL/GenBank/DDBJ whole genome shotgun (WGS) entry which is preliminary data.</text>
</comment>